<protein>
    <submittedName>
        <fullName evidence="5">Chitin binding protein</fullName>
    </submittedName>
</protein>
<evidence type="ECO:0000259" key="4">
    <source>
        <dbReference type="Pfam" id="PF03067"/>
    </source>
</evidence>
<dbReference type="Gene3D" id="2.70.50.50">
    <property type="entry name" value="chitin-binding protein cbp21"/>
    <property type="match status" value="1"/>
</dbReference>
<dbReference type="Pfam" id="PF03067">
    <property type="entry name" value="LPMO_10"/>
    <property type="match status" value="1"/>
</dbReference>
<dbReference type="CDD" id="cd21177">
    <property type="entry name" value="LPMO_AA10"/>
    <property type="match status" value="1"/>
</dbReference>
<evidence type="ECO:0000313" key="6">
    <source>
        <dbReference type="Proteomes" id="UP000501048"/>
    </source>
</evidence>
<sequence>MLAIKNKEGDYLTYNELLYQEREKRYSKGRNELVMKGFIKGAVLTAVLGVGVTLFAGEVSAHGYIKEPASRAYMGSLEKQIIGWTAATQKYGSVVDSPQSVEGPKGFPSAGPPDGKIASANGGSGQIDFGLDRQTADHWVKQNMHGGLNTFTWHYTAPHATSKWHYYITKKDWNPNKPLTRDEFELIGTVDHDGSKADTNLSHKIYVPTDRSGYHVILGVWDVADTSNAFYNVIDVNLMQ</sequence>
<accession>A0ABX6M0X6</accession>
<feature type="domain" description="Chitin-binding type-4" evidence="4">
    <location>
        <begin position="62"/>
        <end position="236"/>
    </location>
</feature>
<dbReference type="InterPro" id="IPR051024">
    <property type="entry name" value="GlcNAc_Chitin_IntDeg"/>
</dbReference>
<keyword evidence="1" id="KW-0732">Signal</keyword>
<keyword evidence="3" id="KW-0472">Membrane</keyword>
<evidence type="ECO:0000313" key="5">
    <source>
        <dbReference type="EMBL" id="QJC96418.1"/>
    </source>
</evidence>
<keyword evidence="6" id="KW-1185">Reference proteome</keyword>
<gene>
    <name evidence="5" type="ORF">HC660_19430</name>
</gene>
<evidence type="ECO:0000256" key="1">
    <source>
        <dbReference type="ARBA" id="ARBA00022729"/>
    </source>
</evidence>
<dbReference type="InterPro" id="IPR004302">
    <property type="entry name" value="Cellulose/chitin-bd_N"/>
</dbReference>
<organism evidence="5 6">
    <name type="scientific">Bacillus mojavensis</name>
    <dbReference type="NCBI Taxonomy" id="72360"/>
    <lineage>
        <taxon>Bacteria</taxon>
        <taxon>Bacillati</taxon>
        <taxon>Bacillota</taxon>
        <taxon>Bacilli</taxon>
        <taxon>Bacillales</taxon>
        <taxon>Bacillaceae</taxon>
        <taxon>Bacillus</taxon>
    </lineage>
</organism>
<evidence type="ECO:0000256" key="2">
    <source>
        <dbReference type="SAM" id="MobiDB-lite"/>
    </source>
</evidence>
<dbReference type="Proteomes" id="UP000501048">
    <property type="component" value="Chromosome"/>
</dbReference>
<name>A0ABX6M0X6_BACMO</name>
<evidence type="ECO:0000256" key="3">
    <source>
        <dbReference type="SAM" id="Phobius"/>
    </source>
</evidence>
<dbReference type="EMBL" id="CP051464">
    <property type="protein sequence ID" value="QJC96418.1"/>
    <property type="molecule type" value="Genomic_DNA"/>
</dbReference>
<dbReference type="PANTHER" id="PTHR34823">
    <property type="entry name" value="GLCNAC-BINDING PROTEIN A"/>
    <property type="match status" value="1"/>
</dbReference>
<dbReference type="InterPro" id="IPR014756">
    <property type="entry name" value="Ig_E-set"/>
</dbReference>
<reference evidence="5 6" key="1">
    <citation type="submission" date="2020-04" db="EMBL/GenBank/DDBJ databases">
        <title>Plant growth promoting and environmental Bacillus: genomic and epigenetic comparison.</title>
        <authorList>
            <person name="Reva O.N."/>
            <person name="Lutz S."/>
            <person name="Ahrens C.H."/>
        </authorList>
    </citation>
    <scope>NUCLEOTIDE SEQUENCE [LARGE SCALE GENOMIC DNA]</scope>
    <source>
        <strain evidence="5 6">UCMB5075</strain>
    </source>
</reference>
<keyword evidence="3" id="KW-0812">Transmembrane</keyword>
<dbReference type="PANTHER" id="PTHR34823:SF1">
    <property type="entry name" value="CHITIN-BINDING TYPE-4 DOMAIN-CONTAINING PROTEIN"/>
    <property type="match status" value="1"/>
</dbReference>
<keyword evidence="3" id="KW-1133">Transmembrane helix</keyword>
<proteinExistence type="predicted"/>
<feature type="region of interest" description="Disordered" evidence="2">
    <location>
        <begin position="95"/>
        <end position="114"/>
    </location>
</feature>
<dbReference type="SUPFAM" id="SSF81296">
    <property type="entry name" value="E set domains"/>
    <property type="match status" value="1"/>
</dbReference>
<feature type="transmembrane region" description="Helical" evidence="3">
    <location>
        <begin position="33"/>
        <end position="56"/>
    </location>
</feature>